<keyword evidence="3" id="KW-1185">Reference proteome</keyword>
<proteinExistence type="predicted"/>
<dbReference type="Gene3D" id="3.40.50.300">
    <property type="entry name" value="P-loop containing nucleotide triphosphate hydrolases"/>
    <property type="match status" value="1"/>
</dbReference>
<dbReference type="Proteomes" id="UP001500280">
    <property type="component" value="Unassembled WGS sequence"/>
</dbReference>
<evidence type="ECO:0000259" key="1">
    <source>
        <dbReference type="Pfam" id="PF00485"/>
    </source>
</evidence>
<dbReference type="EMBL" id="BAAANF010000042">
    <property type="protein sequence ID" value="GAA1722034.1"/>
    <property type="molecule type" value="Genomic_DNA"/>
</dbReference>
<feature type="domain" description="Phosphoribulokinase/uridine kinase" evidence="1">
    <location>
        <begin position="83"/>
        <end position="157"/>
    </location>
</feature>
<reference evidence="2 3" key="1">
    <citation type="journal article" date="2019" name="Int. J. Syst. Evol. Microbiol.">
        <title>The Global Catalogue of Microorganisms (GCM) 10K type strain sequencing project: providing services to taxonomists for standard genome sequencing and annotation.</title>
        <authorList>
            <consortium name="The Broad Institute Genomics Platform"/>
            <consortium name="The Broad Institute Genome Sequencing Center for Infectious Disease"/>
            <person name="Wu L."/>
            <person name="Ma J."/>
        </authorList>
    </citation>
    <scope>NUCLEOTIDE SEQUENCE [LARGE SCALE GENOMIC DNA]</scope>
    <source>
        <strain evidence="2 3">JCM 14307</strain>
    </source>
</reference>
<evidence type="ECO:0000313" key="3">
    <source>
        <dbReference type="Proteomes" id="UP001500280"/>
    </source>
</evidence>
<dbReference type="SUPFAM" id="SSF52540">
    <property type="entry name" value="P-loop containing nucleoside triphosphate hydrolases"/>
    <property type="match status" value="1"/>
</dbReference>
<dbReference type="Pfam" id="PF00485">
    <property type="entry name" value="PRK"/>
    <property type="match status" value="1"/>
</dbReference>
<gene>
    <name evidence="2" type="ORF">GCM10009745_83820</name>
</gene>
<comment type="caution">
    <text evidence="2">The sequence shown here is derived from an EMBL/GenBank/DDBJ whole genome shotgun (WGS) entry which is preliminary data.</text>
</comment>
<dbReference type="RefSeq" id="WP_344165928.1">
    <property type="nucleotide sequence ID" value="NZ_BAAANF010000042.1"/>
</dbReference>
<accession>A0ABN2JBQ3</accession>
<dbReference type="InterPro" id="IPR006083">
    <property type="entry name" value="PRK/URK"/>
</dbReference>
<evidence type="ECO:0000313" key="2">
    <source>
        <dbReference type="EMBL" id="GAA1722034.1"/>
    </source>
</evidence>
<name>A0ABN2JBQ3_9ACTN</name>
<sequence>MESTETPLTLDSLLDHVQAAPPRLGRTRLISIDGPAGSGKSTLAARFEARANARGLNTFVIHMDDLYDGWAGAERGFALLRDHVLQRLSDGREGRYRRYDWNTGAYAELHVVPVTVDLLIVEGVTSCDRDADGWQSLRLWIETTNEVRLDRGIERDGEALRDHWLEWMRWERDHFATQSTRDRAHVVVDGNPDVPHDPTVELVAKSVALPHDSAAS</sequence>
<dbReference type="InterPro" id="IPR027417">
    <property type="entry name" value="P-loop_NTPase"/>
</dbReference>
<organism evidence="2 3">
    <name type="scientific">Kribbella yunnanensis</name>
    <dbReference type="NCBI Taxonomy" id="190194"/>
    <lineage>
        <taxon>Bacteria</taxon>
        <taxon>Bacillati</taxon>
        <taxon>Actinomycetota</taxon>
        <taxon>Actinomycetes</taxon>
        <taxon>Propionibacteriales</taxon>
        <taxon>Kribbellaceae</taxon>
        <taxon>Kribbella</taxon>
    </lineage>
</organism>
<protein>
    <submittedName>
        <fullName evidence="2">4-amino-4-deoxychorismate synthase</fullName>
    </submittedName>
</protein>